<dbReference type="EMBL" id="JAAMOW010000001">
    <property type="protein sequence ID" value="NGY03833.1"/>
    <property type="molecule type" value="Genomic_DNA"/>
</dbReference>
<evidence type="ECO:0000256" key="1">
    <source>
        <dbReference type="ARBA" id="ARBA00001946"/>
    </source>
</evidence>
<evidence type="ECO:0000256" key="9">
    <source>
        <dbReference type="ARBA" id="ARBA00049563"/>
    </source>
</evidence>
<comment type="caution">
    <text evidence="14">The sequence shown here is derived from an EMBL/GenBank/DDBJ whole genome shotgun (WGS) entry which is preliminary data.</text>
</comment>
<evidence type="ECO:0000313" key="14">
    <source>
        <dbReference type="EMBL" id="NGY03833.1"/>
    </source>
</evidence>
<evidence type="ECO:0000256" key="12">
    <source>
        <dbReference type="RuleBase" id="RU003784"/>
    </source>
</evidence>
<dbReference type="Pfam" id="PF01715">
    <property type="entry name" value="IPPT"/>
    <property type="match status" value="1"/>
</dbReference>
<feature type="region of interest" description="Interaction with substrate tRNA" evidence="10">
    <location>
        <begin position="39"/>
        <end position="42"/>
    </location>
</feature>
<dbReference type="NCBIfam" id="TIGR00174">
    <property type="entry name" value="miaA"/>
    <property type="match status" value="1"/>
</dbReference>
<accession>A0A6M2BP87</accession>
<reference evidence="14 15" key="1">
    <citation type="journal article" date="2014" name="Int. J. Syst. Evol. Microbiol.">
        <title>Solimonas terrae sp. nov., isolated from soil.</title>
        <authorList>
            <person name="Kim S.J."/>
            <person name="Moon J.Y."/>
            <person name="Weon H.Y."/>
            <person name="Ahn J.H."/>
            <person name="Chen W.M."/>
            <person name="Kwon S.W."/>
        </authorList>
    </citation>
    <scope>NUCLEOTIDE SEQUENCE [LARGE SCALE GENOMIC DNA]</scope>
    <source>
        <strain evidence="14 15">KIS83-12</strain>
    </source>
</reference>
<comment type="function">
    <text evidence="2 10 12">Catalyzes the transfer of a dimethylallyl group onto the adenine at position 37 in tRNAs that read codons beginning with uridine, leading to the formation of N6-(dimethylallyl)adenosine (i(6)A).</text>
</comment>
<dbReference type="PANTHER" id="PTHR11088:SF60">
    <property type="entry name" value="TRNA DIMETHYLALLYLTRANSFERASE"/>
    <property type="match status" value="1"/>
</dbReference>
<dbReference type="Gene3D" id="1.10.20.140">
    <property type="match status" value="1"/>
</dbReference>
<organism evidence="14 15">
    <name type="scientific">Solimonas terrae</name>
    <dbReference type="NCBI Taxonomy" id="1396819"/>
    <lineage>
        <taxon>Bacteria</taxon>
        <taxon>Pseudomonadati</taxon>
        <taxon>Pseudomonadota</taxon>
        <taxon>Gammaproteobacteria</taxon>
        <taxon>Nevskiales</taxon>
        <taxon>Nevskiaceae</taxon>
        <taxon>Solimonas</taxon>
    </lineage>
</organism>
<dbReference type="InterPro" id="IPR018022">
    <property type="entry name" value="IPT"/>
</dbReference>
<comment type="cofactor">
    <cofactor evidence="1 10">
        <name>Mg(2+)</name>
        <dbReference type="ChEBI" id="CHEBI:18420"/>
    </cofactor>
</comment>
<proteinExistence type="inferred from homology"/>
<dbReference type="InterPro" id="IPR039657">
    <property type="entry name" value="Dimethylallyltransferase"/>
</dbReference>
<feature type="site" description="Interaction with substrate tRNA" evidence="10">
    <location>
        <position position="127"/>
    </location>
</feature>
<evidence type="ECO:0000256" key="4">
    <source>
        <dbReference type="ARBA" id="ARBA00022679"/>
    </source>
</evidence>
<comment type="similarity">
    <text evidence="3 10 13">Belongs to the IPP transferase family.</text>
</comment>
<keyword evidence="4 10" id="KW-0808">Transferase</keyword>
<keyword evidence="5 10" id="KW-0819">tRNA processing</keyword>
<dbReference type="HAMAP" id="MF_00185">
    <property type="entry name" value="IPP_trans"/>
    <property type="match status" value="1"/>
</dbReference>
<evidence type="ECO:0000256" key="2">
    <source>
        <dbReference type="ARBA" id="ARBA00003213"/>
    </source>
</evidence>
<evidence type="ECO:0000256" key="10">
    <source>
        <dbReference type="HAMAP-Rule" id="MF_00185"/>
    </source>
</evidence>
<dbReference type="Gene3D" id="3.40.50.300">
    <property type="entry name" value="P-loop containing nucleotide triphosphate hydrolases"/>
    <property type="match status" value="1"/>
</dbReference>
<evidence type="ECO:0000256" key="13">
    <source>
        <dbReference type="RuleBase" id="RU003785"/>
    </source>
</evidence>
<keyword evidence="15" id="KW-1185">Reference proteome</keyword>
<protein>
    <recommendedName>
        <fullName evidence="10">tRNA dimethylallyltransferase</fullName>
        <ecNumber evidence="10">2.5.1.75</ecNumber>
    </recommendedName>
    <alternativeName>
        <fullName evidence="10">Dimethylallyl diphosphate:tRNA dimethylallyltransferase</fullName>
        <shortName evidence="10">DMAPP:tRNA dimethylallyltransferase</shortName>
        <shortName evidence="10">DMATase</shortName>
    </alternativeName>
    <alternativeName>
        <fullName evidence="10">Isopentenyl-diphosphate:tRNA isopentenyltransferase</fullName>
        <shortName evidence="10">IPP transferase</shortName>
        <shortName evidence="10">IPPT</shortName>
        <shortName evidence="10">IPTase</shortName>
    </alternativeName>
</protein>
<dbReference type="PANTHER" id="PTHR11088">
    <property type="entry name" value="TRNA DIMETHYLALLYLTRANSFERASE"/>
    <property type="match status" value="1"/>
</dbReference>
<dbReference type="GO" id="GO:0005524">
    <property type="term" value="F:ATP binding"/>
    <property type="evidence" value="ECO:0007669"/>
    <property type="project" value="UniProtKB-UniRule"/>
</dbReference>
<dbReference type="RefSeq" id="WP_166251727.1">
    <property type="nucleotide sequence ID" value="NZ_JAAMOW010000001.1"/>
</dbReference>
<evidence type="ECO:0000256" key="7">
    <source>
        <dbReference type="ARBA" id="ARBA00022840"/>
    </source>
</evidence>
<name>A0A6M2BP87_9GAMM</name>
<comment type="catalytic activity">
    <reaction evidence="9 10 11">
        <text>adenosine(37) in tRNA + dimethylallyl diphosphate = N(6)-dimethylallyladenosine(37) in tRNA + diphosphate</text>
        <dbReference type="Rhea" id="RHEA:26482"/>
        <dbReference type="Rhea" id="RHEA-COMP:10162"/>
        <dbReference type="Rhea" id="RHEA-COMP:10375"/>
        <dbReference type="ChEBI" id="CHEBI:33019"/>
        <dbReference type="ChEBI" id="CHEBI:57623"/>
        <dbReference type="ChEBI" id="CHEBI:74411"/>
        <dbReference type="ChEBI" id="CHEBI:74415"/>
        <dbReference type="EC" id="2.5.1.75"/>
    </reaction>
</comment>
<keyword evidence="6 10" id="KW-0547">Nucleotide-binding</keyword>
<dbReference type="InterPro" id="IPR027417">
    <property type="entry name" value="P-loop_NTPase"/>
</dbReference>
<dbReference type="SUPFAM" id="SSF52540">
    <property type="entry name" value="P-loop containing nucleoside triphosphate hydrolases"/>
    <property type="match status" value="1"/>
</dbReference>
<evidence type="ECO:0000256" key="6">
    <source>
        <dbReference type="ARBA" id="ARBA00022741"/>
    </source>
</evidence>
<feature type="site" description="Interaction with substrate tRNA" evidence="10">
    <location>
        <position position="105"/>
    </location>
</feature>
<dbReference type="FunFam" id="1.10.20.140:FF:000001">
    <property type="entry name" value="tRNA dimethylallyltransferase"/>
    <property type="match status" value="1"/>
</dbReference>
<evidence type="ECO:0000313" key="15">
    <source>
        <dbReference type="Proteomes" id="UP000472676"/>
    </source>
</evidence>
<gene>
    <name evidence="10 14" type="primary">miaA</name>
    <name evidence="14" type="ORF">G7Y85_03580</name>
</gene>
<evidence type="ECO:0000256" key="5">
    <source>
        <dbReference type="ARBA" id="ARBA00022694"/>
    </source>
</evidence>
<dbReference type="AlphaFoldDB" id="A0A6M2BP87"/>
<dbReference type="EC" id="2.5.1.75" evidence="10"/>
<feature type="binding site" evidence="10">
    <location>
        <begin position="16"/>
        <end position="21"/>
    </location>
    <ligand>
        <name>substrate</name>
    </ligand>
</feature>
<comment type="caution">
    <text evidence="10">Lacks conserved residue(s) required for the propagation of feature annotation.</text>
</comment>
<feature type="binding site" evidence="10">
    <location>
        <begin position="14"/>
        <end position="21"/>
    </location>
    <ligand>
        <name>ATP</name>
        <dbReference type="ChEBI" id="CHEBI:30616"/>
    </ligand>
</feature>
<sequence length="318" mass="34687">MTSEPNSPPILLMGPTASGKTGLALALAERLPVEIVSVDSALVYRGLDIGSAKPDAAMRARVPHHLIDILDPAESYSAARFAVDARRLISEIRGRGRVPLLVGGTMLYFRALTRGLSELPAADADVRAQLEADAARLGWPAMHARLAALDPDSAARLHPNDQQRVQRALEIIAVSGTTPSAFYARRGGGEPVRERWCRLALNPPARSELHGRIAARFHAMMADGFLDEVARLHARGDLHPELPAIRAVGYRQLWAHLEGECSREEAVERGIAATRQFAKRQLTWLRSEPDLNWLDPAQDGLLEAALAHFRAADNSESP</sequence>
<keyword evidence="8 10" id="KW-0460">Magnesium</keyword>
<keyword evidence="7 10" id="KW-0067">ATP-binding</keyword>
<dbReference type="Proteomes" id="UP000472676">
    <property type="component" value="Unassembled WGS sequence"/>
</dbReference>
<evidence type="ECO:0000256" key="8">
    <source>
        <dbReference type="ARBA" id="ARBA00022842"/>
    </source>
</evidence>
<dbReference type="GO" id="GO:0006400">
    <property type="term" value="P:tRNA modification"/>
    <property type="evidence" value="ECO:0007669"/>
    <property type="project" value="TreeGrafter"/>
</dbReference>
<evidence type="ECO:0000256" key="11">
    <source>
        <dbReference type="RuleBase" id="RU003783"/>
    </source>
</evidence>
<feature type="region of interest" description="Interaction with substrate tRNA" evidence="10">
    <location>
        <begin position="163"/>
        <end position="167"/>
    </location>
</feature>
<evidence type="ECO:0000256" key="3">
    <source>
        <dbReference type="ARBA" id="ARBA00005842"/>
    </source>
</evidence>
<dbReference type="GO" id="GO:0052381">
    <property type="term" value="F:tRNA dimethylallyltransferase activity"/>
    <property type="evidence" value="ECO:0007669"/>
    <property type="project" value="UniProtKB-UniRule"/>
</dbReference>
<comment type="subunit">
    <text evidence="10">Monomer.</text>
</comment>